<reference evidence="1" key="1">
    <citation type="submission" date="2019-10" db="EMBL/GenBank/DDBJ databases">
        <title>Conservation and host-specific expression of non-tandemly repeated heterogenous ribosome RNA gene in arbuscular mycorrhizal fungi.</title>
        <authorList>
            <person name="Maeda T."/>
            <person name="Kobayashi Y."/>
            <person name="Nakagawa T."/>
            <person name="Ezawa T."/>
            <person name="Yamaguchi K."/>
            <person name="Bino T."/>
            <person name="Nishimoto Y."/>
            <person name="Shigenobu S."/>
            <person name="Kawaguchi M."/>
        </authorList>
    </citation>
    <scope>NUCLEOTIDE SEQUENCE</scope>
    <source>
        <strain evidence="1">HR1</strain>
    </source>
</reference>
<protein>
    <submittedName>
        <fullName evidence="1">Kinase-like domain-containing protein</fullName>
    </submittedName>
</protein>
<keyword evidence="1" id="KW-0808">Transferase</keyword>
<accession>A0A8H3QEP7</accession>
<dbReference type="EMBL" id="BLAL01000027">
    <property type="protein sequence ID" value="GES76938.1"/>
    <property type="molecule type" value="Genomic_DNA"/>
</dbReference>
<dbReference type="Proteomes" id="UP000615446">
    <property type="component" value="Unassembled WGS sequence"/>
</dbReference>
<organism evidence="1 2">
    <name type="scientific">Rhizophagus clarus</name>
    <dbReference type="NCBI Taxonomy" id="94130"/>
    <lineage>
        <taxon>Eukaryota</taxon>
        <taxon>Fungi</taxon>
        <taxon>Fungi incertae sedis</taxon>
        <taxon>Mucoromycota</taxon>
        <taxon>Glomeromycotina</taxon>
        <taxon>Glomeromycetes</taxon>
        <taxon>Glomerales</taxon>
        <taxon>Glomeraceae</taxon>
        <taxon>Rhizophagus</taxon>
    </lineage>
</organism>
<name>A0A8H3QEP7_9GLOM</name>
<evidence type="ECO:0000313" key="2">
    <source>
        <dbReference type="Proteomes" id="UP000615446"/>
    </source>
</evidence>
<proteinExistence type="predicted"/>
<evidence type="ECO:0000313" key="1">
    <source>
        <dbReference type="EMBL" id="GES76938.1"/>
    </source>
</evidence>
<dbReference type="GO" id="GO:0016301">
    <property type="term" value="F:kinase activity"/>
    <property type="evidence" value="ECO:0007669"/>
    <property type="project" value="UniProtKB-KW"/>
</dbReference>
<dbReference type="AlphaFoldDB" id="A0A8H3QEP7"/>
<gene>
    <name evidence="1" type="ORF">RCL2_000432600</name>
</gene>
<comment type="caution">
    <text evidence="1">The sequence shown here is derived from an EMBL/GenBank/DDBJ whole genome shotgun (WGS) entry which is preliminary data.</text>
</comment>
<keyword evidence="1" id="KW-0418">Kinase</keyword>
<sequence length="77" mass="8948">MKEQAANKVDDNKSRVRYIVKYYQKREAFDIESWMLKILKMVTSKGGFDSDKDNVKIITNYSAPEIIKADENGTEIK</sequence>